<reference evidence="1 2" key="1">
    <citation type="journal article" date="2023" name="Sci. Data">
        <title>Genome assembly of the Korean intertidal mud-creeper Batillaria attramentaria.</title>
        <authorList>
            <person name="Patra A.K."/>
            <person name="Ho P.T."/>
            <person name="Jun S."/>
            <person name="Lee S.J."/>
            <person name="Kim Y."/>
            <person name="Won Y.J."/>
        </authorList>
    </citation>
    <scope>NUCLEOTIDE SEQUENCE [LARGE SCALE GENOMIC DNA]</scope>
    <source>
        <strain evidence="1">Wonlab-2016</strain>
    </source>
</reference>
<proteinExistence type="predicted"/>
<accession>A0ABD0LVT4</accession>
<organism evidence="1 2">
    <name type="scientific">Batillaria attramentaria</name>
    <dbReference type="NCBI Taxonomy" id="370345"/>
    <lineage>
        <taxon>Eukaryota</taxon>
        <taxon>Metazoa</taxon>
        <taxon>Spiralia</taxon>
        <taxon>Lophotrochozoa</taxon>
        <taxon>Mollusca</taxon>
        <taxon>Gastropoda</taxon>
        <taxon>Caenogastropoda</taxon>
        <taxon>Sorbeoconcha</taxon>
        <taxon>Cerithioidea</taxon>
        <taxon>Batillariidae</taxon>
        <taxon>Batillaria</taxon>
    </lineage>
</organism>
<keyword evidence="2" id="KW-1185">Reference proteome</keyword>
<dbReference type="EMBL" id="JACVVK020000020">
    <property type="protein sequence ID" value="KAK7503482.1"/>
    <property type="molecule type" value="Genomic_DNA"/>
</dbReference>
<evidence type="ECO:0000313" key="2">
    <source>
        <dbReference type="Proteomes" id="UP001519460"/>
    </source>
</evidence>
<dbReference type="AlphaFoldDB" id="A0ABD0LVT4"/>
<gene>
    <name evidence="1" type="ORF">BaRGS_00005403</name>
</gene>
<sequence length="202" mass="22639">MGGWEDATAEEAVAVKGETCRLTARGACHAWLTSSCRLLQLLWRGRSFLLQTGHSCLSQIGHSCCRSATRTLHFAPASCSNANDQRDETCLRKKSQRKHLPNTKKPKTDCCLSTQLIQNATRTDMKACRALPRIKKADLYSYSSNPLEHYLNPSVAFKLSKIAPRRDALAWERAENVNKKLSLPKRLCAPRAVHLYLSSSRL</sequence>
<comment type="caution">
    <text evidence="1">The sequence shown here is derived from an EMBL/GenBank/DDBJ whole genome shotgun (WGS) entry which is preliminary data.</text>
</comment>
<protein>
    <submittedName>
        <fullName evidence="1">Uncharacterized protein</fullName>
    </submittedName>
</protein>
<dbReference type="Proteomes" id="UP001519460">
    <property type="component" value="Unassembled WGS sequence"/>
</dbReference>
<name>A0ABD0LVT4_9CAEN</name>
<evidence type="ECO:0000313" key="1">
    <source>
        <dbReference type="EMBL" id="KAK7503482.1"/>
    </source>
</evidence>